<evidence type="ECO:0000259" key="3">
    <source>
        <dbReference type="SMART" id="SM00903"/>
    </source>
</evidence>
<dbReference type="InterPro" id="IPR012349">
    <property type="entry name" value="Split_barrel_FMN-bd"/>
</dbReference>
<proteinExistence type="inferred from homology"/>
<accession>A0ABY4ATX6</accession>
<evidence type="ECO:0000313" key="4">
    <source>
        <dbReference type="EMBL" id="UOE26619.1"/>
    </source>
</evidence>
<dbReference type="InterPro" id="IPR002563">
    <property type="entry name" value="Flavin_Rdtase-like_dom"/>
</dbReference>
<dbReference type="SMART" id="SM00903">
    <property type="entry name" value="Flavin_Reduct"/>
    <property type="match status" value="1"/>
</dbReference>
<dbReference type="PANTHER" id="PTHR30466:SF11">
    <property type="entry name" value="FLAVIN-DEPENDENT MONOOXYGENASE, REDUCTASE SUBUNIT HSAB"/>
    <property type="match status" value="1"/>
</dbReference>
<evidence type="ECO:0000313" key="5">
    <source>
        <dbReference type="Proteomes" id="UP000831304"/>
    </source>
</evidence>
<dbReference type="RefSeq" id="WP_243569435.1">
    <property type="nucleotide sequence ID" value="NZ_BAAARD010000004.1"/>
</dbReference>
<feature type="domain" description="Flavin reductase like" evidence="3">
    <location>
        <begin position="19"/>
        <end position="162"/>
    </location>
</feature>
<evidence type="ECO:0000256" key="1">
    <source>
        <dbReference type="ARBA" id="ARBA00008898"/>
    </source>
</evidence>
<name>A0ABY4ATX6_9MICO</name>
<reference evidence="4 5" key="1">
    <citation type="submission" date="2022-03" db="EMBL/GenBank/DDBJ databases">
        <title>Agromyces sp. isolated from the gut of P. brevitarsis seulensis larvae.</title>
        <authorList>
            <person name="Won M."/>
            <person name="Kwon S.-W."/>
        </authorList>
    </citation>
    <scope>NUCLEOTIDE SEQUENCE [LARGE SCALE GENOMIC DNA]</scope>
    <source>
        <strain evidence="4 5">KACC 16215</strain>
    </source>
</reference>
<organism evidence="4 5">
    <name type="scientific">Agromyces soli</name>
    <dbReference type="NCBI Taxonomy" id="659012"/>
    <lineage>
        <taxon>Bacteria</taxon>
        <taxon>Bacillati</taxon>
        <taxon>Actinomycetota</taxon>
        <taxon>Actinomycetes</taxon>
        <taxon>Micrococcales</taxon>
        <taxon>Microbacteriaceae</taxon>
        <taxon>Agromyces</taxon>
    </lineage>
</organism>
<protein>
    <submittedName>
        <fullName evidence="4">Flavin reductase family protein</fullName>
    </submittedName>
</protein>
<dbReference type="Proteomes" id="UP000831304">
    <property type="component" value="Chromosome"/>
</dbReference>
<dbReference type="SUPFAM" id="SSF50475">
    <property type="entry name" value="FMN-binding split barrel"/>
    <property type="match status" value="1"/>
</dbReference>
<evidence type="ECO:0000256" key="2">
    <source>
        <dbReference type="ARBA" id="ARBA00023002"/>
    </source>
</evidence>
<dbReference type="Pfam" id="PF01613">
    <property type="entry name" value="Flavin_Reduct"/>
    <property type="match status" value="1"/>
</dbReference>
<comment type="similarity">
    <text evidence="1">Belongs to the non-flavoprotein flavin reductase family.</text>
</comment>
<keyword evidence="5" id="KW-1185">Reference proteome</keyword>
<gene>
    <name evidence="4" type="ORF">MTP13_02235</name>
</gene>
<keyword evidence="2" id="KW-0560">Oxidoreductase</keyword>
<dbReference type="Gene3D" id="2.30.110.10">
    <property type="entry name" value="Electron Transport, Fmn-binding Protein, Chain A"/>
    <property type="match status" value="1"/>
</dbReference>
<sequence>MTTQQSLSESPQLALRRAFSAFPTGVVALAAVVDGAPAGMAVNSFTSISLDPPLVAVSVARTSTTWPLLADRPGLGLSVLGSEQEALCRRLSARTGDRFADADWRTGENGSVLVEGAALWLECGIHAVYDGGDHEIVLLEVLGSEMFPEVAPLVFHQSRFHALGNAG</sequence>
<dbReference type="InterPro" id="IPR050268">
    <property type="entry name" value="NADH-dep_flavin_reductase"/>
</dbReference>
<dbReference type="EMBL" id="CP094533">
    <property type="protein sequence ID" value="UOE26619.1"/>
    <property type="molecule type" value="Genomic_DNA"/>
</dbReference>
<dbReference type="PANTHER" id="PTHR30466">
    <property type="entry name" value="FLAVIN REDUCTASE"/>
    <property type="match status" value="1"/>
</dbReference>